<accession>A0A409WH08</accession>
<proteinExistence type="predicted"/>
<organism evidence="2 3">
    <name type="scientific">Psilocybe cyanescens</name>
    <dbReference type="NCBI Taxonomy" id="93625"/>
    <lineage>
        <taxon>Eukaryota</taxon>
        <taxon>Fungi</taxon>
        <taxon>Dikarya</taxon>
        <taxon>Basidiomycota</taxon>
        <taxon>Agaricomycotina</taxon>
        <taxon>Agaricomycetes</taxon>
        <taxon>Agaricomycetidae</taxon>
        <taxon>Agaricales</taxon>
        <taxon>Agaricineae</taxon>
        <taxon>Strophariaceae</taxon>
        <taxon>Psilocybe</taxon>
    </lineage>
</organism>
<evidence type="ECO:0000313" key="2">
    <source>
        <dbReference type="EMBL" id="PPQ77806.1"/>
    </source>
</evidence>
<comment type="caution">
    <text evidence="2">The sequence shown here is derived from an EMBL/GenBank/DDBJ whole genome shotgun (WGS) entry which is preliminary data.</text>
</comment>
<gene>
    <name evidence="2" type="ORF">CVT25_015300</name>
</gene>
<sequence length="507" mass="58005">MLAEILDRTIPNATSPPPITGNDIPDDVWRIVVRLVSSEGSITQYMGVNRTFYNYALDQRYREVRWVVLDQDFVKQLDRLQSPLIAQHVHTLHIRAWFIQYLLKRDILFDPPSSLRKAKSALKDSLLSISSKLGIEPSFKNRGYKPQWMLQHERERSKDGPLSFETMMKSMIQAVAGMTNVVEFNFEWRDLPLNKDTLIFLTSTRTAFGNSLRKLTLRAPITKFRTLLPNTNFDNIEELDFHFDYRTGYTSETSDPDVQNLLDTIIPFINQRRSSLQSLTISSSSSTDLSSFFGALPDFTSLRRFGFDISFHRDFLSDLTGIIQLLESCGFSLRHVSLSANWEHGHLGHVLKSRGADNERPTISDKDDNYTQSQSHNQWGRMNNLLLAHPRCLSYLQSLEIPFVSLSETTPLIRRSCDNLTRLCLTSRSLTKNEVAEVVGLFSHRSLELQRLQLPVALLDWTLLLMLATRLPDLISLVLAFENLGNVSSPNLLKVLTDRDQVRICGI</sequence>
<dbReference type="SUPFAM" id="SSF52047">
    <property type="entry name" value="RNI-like"/>
    <property type="match status" value="1"/>
</dbReference>
<dbReference type="OrthoDB" id="2987979at2759"/>
<reference evidence="2 3" key="1">
    <citation type="journal article" date="2018" name="Evol. Lett.">
        <title>Horizontal gene cluster transfer increased hallucinogenic mushroom diversity.</title>
        <authorList>
            <person name="Reynolds H.T."/>
            <person name="Vijayakumar V."/>
            <person name="Gluck-Thaler E."/>
            <person name="Korotkin H.B."/>
            <person name="Matheny P.B."/>
            <person name="Slot J.C."/>
        </authorList>
    </citation>
    <scope>NUCLEOTIDE SEQUENCE [LARGE SCALE GENOMIC DNA]</scope>
    <source>
        <strain evidence="2 3">2631</strain>
    </source>
</reference>
<evidence type="ECO:0000256" key="1">
    <source>
        <dbReference type="SAM" id="MobiDB-lite"/>
    </source>
</evidence>
<evidence type="ECO:0000313" key="3">
    <source>
        <dbReference type="Proteomes" id="UP000283269"/>
    </source>
</evidence>
<dbReference type="AlphaFoldDB" id="A0A409WH08"/>
<dbReference type="Proteomes" id="UP000283269">
    <property type="component" value="Unassembled WGS sequence"/>
</dbReference>
<feature type="compositionally biased region" description="Basic and acidic residues" evidence="1">
    <location>
        <begin position="354"/>
        <end position="369"/>
    </location>
</feature>
<name>A0A409WH08_PSICY</name>
<keyword evidence="3" id="KW-1185">Reference proteome</keyword>
<feature type="region of interest" description="Disordered" evidence="1">
    <location>
        <begin position="353"/>
        <end position="376"/>
    </location>
</feature>
<dbReference type="InParanoid" id="A0A409WH08"/>
<protein>
    <submittedName>
        <fullName evidence="2">Uncharacterized protein</fullName>
    </submittedName>
</protein>
<dbReference type="EMBL" id="NHYD01003433">
    <property type="protein sequence ID" value="PPQ77806.1"/>
    <property type="molecule type" value="Genomic_DNA"/>
</dbReference>